<dbReference type="PANTHER" id="PTHR43877">
    <property type="entry name" value="AMINOALKYLPHOSPHONATE N-ACETYLTRANSFERASE-RELATED-RELATED"/>
    <property type="match status" value="1"/>
</dbReference>
<protein>
    <submittedName>
        <fullName evidence="4">GNAT family N-acetyltransferase</fullName>
    </submittedName>
</protein>
<dbReference type="InterPro" id="IPR016181">
    <property type="entry name" value="Acyl_CoA_acyltransferase"/>
</dbReference>
<dbReference type="SUPFAM" id="SSF55729">
    <property type="entry name" value="Acyl-CoA N-acyltransferases (Nat)"/>
    <property type="match status" value="1"/>
</dbReference>
<dbReference type="RefSeq" id="WP_165235625.1">
    <property type="nucleotide sequence ID" value="NZ_CP049257.1"/>
</dbReference>
<evidence type="ECO:0000256" key="1">
    <source>
        <dbReference type="ARBA" id="ARBA00022679"/>
    </source>
</evidence>
<name>A0A6G6WGM1_9ACTN</name>
<keyword evidence="1 4" id="KW-0808">Transferase</keyword>
<gene>
    <name evidence="4" type="ORF">G5V58_17655</name>
</gene>
<proteinExistence type="predicted"/>
<dbReference type="GO" id="GO:0016747">
    <property type="term" value="F:acyltransferase activity, transferring groups other than amino-acyl groups"/>
    <property type="evidence" value="ECO:0007669"/>
    <property type="project" value="InterPro"/>
</dbReference>
<dbReference type="Pfam" id="PF00583">
    <property type="entry name" value="Acetyltransf_1"/>
    <property type="match status" value="1"/>
</dbReference>
<dbReference type="EMBL" id="CP049257">
    <property type="protein sequence ID" value="QIG44359.1"/>
    <property type="molecule type" value="Genomic_DNA"/>
</dbReference>
<evidence type="ECO:0000313" key="5">
    <source>
        <dbReference type="Proteomes" id="UP000502996"/>
    </source>
</evidence>
<dbReference type="AlphaFoldDB" id="A0A6G6WGM1"/>
<keyword evidence="2" id="KW-0012">Acyltransferase</keyword>
<dbReference type="InterPro" id="IPR000182">
    <property type="entry name" value="GNAT_dom"/>
</dbReference>
<sequence length="156" mass="17660">MAEATLRHATPDDAPALRVLGEAVVPATYAPIDPAYAEFTLAEWWDVDRMRESAERLWHGVADDGERLLGVANLGRSDERWVMWKLYVHPDAQGSGLGRRLLEATLEQVPDGEPLWLEYVDGNTRAAGFYAAHGFVESHREASERFPDLVWMRKDR</sequence>
<reference evidence="4 5" key="1">
    <citation type="submission" date="2020-02" db="EMBL/GenBank/DDBJ databases">
        <title>Full genome sequence of Nocardioides sp. R-3366.</title>
        <authorList>
            <person name="Im W.-T."/>
        </authorList>
    </citation>
    <scope>NUCLEOTIDE SEQUENCE [LARGE SCALE GENOMIC DNA]</scope>
    <source>
        <strain evidence="4 5">R-3366</strain>
    </source>
</reference>
<keyword evidence="5" id="KW-1185">Reference proteome</keyword>
<dbReference type="Gene3D" id="3.40.630.30">
    <property type="match status" value="1"/>
</dbReference>
<dbReference type="PROSITE" id="PS51186">
    <property type="entry name" value="GNAT"/>
    <property type="match status" value="1"/>
</dbReference>
<dbReference type="KEGG" id="nano:G5V58_17655"/>
<dbReference type="Proteomes" id="UP000502996">
    <property type="component" value="Chromosome"/>
</dbReference>
<feature type="domain" description="N-acetyltransferase" evidence="3">
    <location>
        <begin position="4"/>
        <end position="156"/>
    </location>
</feature>
<evidence type="ECO:0000259" key="3">
    <source>
        <dbReference type="PROSITE" id="PS51186"/>
    </source>
</evidence>
<accession>A0A6G6WGM1</accession>
<dbReference type="CDD" id="cd04301">
    <property type="entry name" value="NAT_SF"/>
    <property type="match status" value="1"/>
</dbReference>
<dbReference type="InterPro" id="IPR050832">
    <property type="entry name" value="Bact_Acetyltransf"/>
</dbReference>
<evidence type="ECO:0000313" key="4">
    <source>
        <dbReference type="EMBL" id="QIG44359.1"/>
    </source>
</evidence>
<organism evidence="4 5">
    <name type="scientific">Nocardioides anomalus</name>
    <dbReference type="NCBI Taxonomy" id="2712223"/>
    <lineage>
        <taxon>Bacteria</taxon>
        <taxon>Bacillati</taxon>
        <taxon>Actinomycetota</taxon>
        <taxon>Actinomycetes</taxon>
        <taxon>Propionibacteriales</taxon>
        <taxon>Nocardioidaceae</taxon>
        <taxon>Nocardioides</taxon>
    </lineage>
</organism>
<evidence type="ECO:0000256" key="2">
    <source>
        <dbReference type="ARBA" id="ARBA00023315"/>
    </source>
</evidence>